<keyword evidence="1" id="KW-0732">Signal</keyword>
<feature type="chain" id="PRO_5046784944" description="Secreted protein" evidence="1">
    <location>
        <begin position="20"/>
        <end position="83"/>
    </location>
</feature>
<dbReference type="EMBL" id="JAUTAL010000001">
    <property type="protein sequence ID" value="MDQ1095558.1"/>
    <property type="molecule type" value="Genomic_DNA"/>
</dbReference>
<feature type="signal peptide" evidence="1">
    <location>
        <begin position="1"/>
        <end position="19"/>
    </location>
</feature>
<keyword evidence="3" id="KW-1185">Reference proteome</keyword>
<gene>
    <name evidence="2" type="ORF">QE404_000705</name>
</gene>
<evidence type="ECO:0000256" key="1">
    <source>
        <dbReference type="SAM" id="SignalP"/>
    </source>
</evidence>
<dbReference type="RefSeq" id="WP_307446530.1">
    <property type="nucleotide sequence ID" value="NZ_JAUTAL010000001.1"/>
</dbReference>
<comment type="caution">
    <text evidence="2">The sequence shown here is derived from an EMBL/GenBank/DDBJ whole genome shotgun (WGS) entry which is preliminary data.</text>
</comment>
<dbReference type="Proteomes" id="UP001225072">
    <property type="component" value="Unassembled WGS sequence"/>
</dbReference>
<sequence>MKRKTLTFLAVLALTAAEAKVCTKSCYNSSGGYGIGMGWNVPNGTACSGNPPRGKTVYFAYATTDGVFDSGVVDSWEGTSVGC</sequence>
<evidence type="ECO:0000313" key="3">
    <source>
        <dbReference type="Proteomes" id="UP001225072"/>
    </source>
</evidence>
<evidence type="ECO:0008006" key="4">
    <source>
        <dbReference type="Google" id="ProtNLM"/>
    </source>
</evidence>
<evidence type="ECO:0000313" key="2">
    <source>
        <dbReference type="EMBL" id="MDQ1095558.1"/>
    </source>
</evidence>
<name>A0ABU0TER9_9FLAO</name>
<reference evidence="2 3" key="1">
    <citation type="submission" date="2023-07" db="EMBL/GenBank/DDBJ databases">
        <title>Functional and genomic diversity of the sorghum phyllosphere microbiome.</title>
        <authorList>
            <person name="Shade A."/>
        </authorList>
    </citation>
    <scope>NUCLEOTIDE SEQUENCE [LARGE SCALE GENOMIC DNA]</scope>
    <source>
        <strain evidence="2 3">SORGH_AS_1064</strain>
    </source>
</reference>
<protein>
    <recommendedName>
        <fullName evidence="4">Secreted protein</fullName>
    </recommendedName>
</protein>
<organism evidence="2 3">
    <name type="scientific">Chryseobacterium camelliae</name>
    <dbReference type="NCBI Taxonomy" id="1265445"/>
    <lineage>
        <taxon>Bacteria</taxon>
        <taxon>Pseudomonadati</taxon>
        <taxon>Bacteroidota</taxon>
        <taxon>Flavobacteriia</taxon>
        <taxon>Flavobacteriales</taxon>
        <taxon>Weeksellaceae</taxon>
        <taxon>Chryseobacterium group</taxon>
        <taxon>Chryseobacterium</taxon>
    </lineage>
</organism>
<proteinExistence type="predicted"/>
<accession>A0ABU0TER9</accession>